<name>A0ABR2IA08_9PEZI</name>
<reference evidence="3 4" key="1">
    <citation type="journal article" date="2024" name="IMA Fungus">
        <title>Apiospora arundinis, a panoply of carbohydrate-active enzymes and secondary metabolites.</title>
        <authorList>
            <person name="Sorensen T."/>
            <person name="Petersen C."/>
            <person name="Muurmann A.T."/>
            <person name="Christiansen J.V."/>
            <person name="Brundto M.L."/>
            <person name="Overgaard C.K."/>
            <person name="Boysen A.T."/>
            <person name="Wollenberg R.D."/>
            <person name="Larsen T.O."/>
            <person name="Sorensen J.L."/>
            <person name="Nielsen K.L."/>
            <person name="Sondergaard T.E."/>
        </authorList>
    </citation>
    <scope>NUCLEOTIDE SEQUENCE [LARGE SCALE GENOMIC DNA]</scope>
    <source>
        <strain evidence="3 4">AAU 773</strain>
    </source>
</reference>
<proteinExistence type="predicted"/>
<feature type="transmembrane region" description="Helical" evidence="2">
    <location>
        <begin position="15"/>
        <end position="36"/>
    </location>
</feature>
<feature type="compositionally biased region" description="Polar residues" evidence="1">
    <location>
        <begin position="409"/>
        <end position="427"/>
    </location>
</feature>
<dbReference type="Proteomes" id="UP001390339">
    <property type="component" value="Unassembled WGS sequence"/>
</dbReference>
<evidence type="ECO:0000313" key="4">
    <source>
        <dbReference type="Proteomes" id="UP001390339"/>
    </source>
</evidence>
<evidence type="ECO:0000256" key="1">
    <source>
        <dbReference type="SAM" id="MobiDB-lite"/>
    </source>
</evidence>
<keyword evidence="2" id="KW-1133">Transmembrane helix</keyword>
<dbReference type="GO" id="GO:0016787">
    <property type="term" value="F:hydrolase activity"/>
    <property type="evidence" value="ECO:0007669"/>
    <property type="project" value="UniProtKB-KW"/>
</dbReference>
<comment type="caution">
    <text evidence="3">The sequence shown here is derived from an EMBL/GenBank/DDBJ whole genome shotgun (WGS) entry which is preliminary data.</text>
</comment>
<feature type="transmembrane region" description="Helical" evidence="2">
    <location>
        <begin position="306"/>
        <end position="329"/>
    </location>
</feature>
<keyword evidence="2" id="KW-0472">Membrane</keyword>
<dbReference type="EMBL" id="JAPCWZ010000006">
    <property type="protein sequence ID" value="KAK8859646.1"/>
    <property type="molecule type" value="Genomic_DNA"/>
</dbReference>
<feature type="transmembrane region" description="Helical" evidence="2">
    <location>
        <begin position="145"/>
        <end position="165"/>
    </location>
</feature>
<feature type="transmembrane region" description="Helical" evidence="2">
    <location>
        <begin position="185"/>
        <end position="205"/>
    </location>
</feature>
<protein>
    <submittedName>
        <fullName evidence="3">Glycoside hydrolase</fullName>
    </submittedName>
</protein>
<gene>
    <name evidence="3" type="ORF">PGQ11_010380</name>
</gene>
<keyword evidence="2" id="KW-0812">Transmembrane</keyword>
<feature type="transmembrane region" description="Helical" evidence="2">
    <location>
        <begin position="43"/>
        <end position="62"/>
    </location>
</feature>
<feature type="region of interest" description="Disordered" evidence="1">
    <location>
        <begin position="409"/>
        <end position="532"/>
    </location>
</feature>
<evidence type="ECO:0000313" key="3">
    <source>
        <dbReference type="EMBL" id="KAK8859646.1"/>
    </source>
</evidence>
<accession>A0ABR2IA08</accession>
<keyword evidence="3" id="KW-0378">Hydrolase</keyword>
<organism evidence="3 4">
    <name type="scientific">Apiospora arundinis</name>
    <dbReference type="NCBI Taxonomy" id="335852"/>
    <lineage>
        <taxon>Eukaryota</taxon>
        <taxon>Fungi</taxon>
        <taxon>Dikarya</taxon>
        <taxon>Ascomycota</taxon>
        <taxon>Pezizomycotina</taxon>
        <taxon>Sordariomycetes</taxon>
        <taxon>Xylariomycetidae</taxon>
        <taxon>Amphisphaeriales</taxon>
        <taxon>Apiosporaceae</taxon>
        <taxon>Apiospora</taxon>
    </lineage>
</organism>
<feature type="transmembrane region" description="Helical" evidence="2">
    <location>
        <begin position="252"/>
        <end position="273"/>
    </location>
</feature>
<keyword evidence="4" id="KW-1185">Reference proteome</keyword>
<sequence>MPMTGQLPHGAEGPAALSIVFALASLTCSITLIWLAWSHNARLSYIACVAFCTLISTTTSIIQQIHVIGWYRDVVTDQFEAKLANPDSPDNAIANGSTGMDLVLFYIQFYCYNVESMFVLFWAAELGQSVYGLTQKYRLEMKLQYFNLAAKAIAVLLPLLLVALLRAPAIQNDTAASIALADLPLWLSIGLGSIIMLAILGRYIYTQRILLRFDPQRSASTDPSSSPTSRRRRPFTRLWCKYIYDRWVMTRFFVAFVRLALFQVTVTVFQQFATSGTKGFGNAVAVASSPATDGPDFSVERAKMSMYFFIPGNTPGIALMIIFGTTATFRHHMYKTFVPRRFQKCAMKLPLHGDCGNKNNDNNDNNKELYPVDTATTNSSVMKPIPRNNTATPVPRCPKRALLKQVSFRSDTAMSSIRSPTSLNSPTPLLRTESAASSRSCAPTPPPANRSKSVSFRSEVDMSPPIMHTPTPLVRSQSARIARRTPPPPATRFRSNTAMSQHRGGMRSPTPRPDLMKTLPERPPPSASSMSMSNPMDGLSPNTMGPGVETEWHEDSAAFIIRRIEARHGVRIDPGSRGGLI</sequence>
<feature type="transmembrane region" description="Helical" evidence="2">
    <location>
        <begin position="103"/>
        <end position="124"/>
    </location>
</feature>
<evidence type="ECO:0000256" key="2">
    <source>
        <dbReference type="SAM" id="Phobius"/>
    </source>
</evidence>